<organism evidence="9 10">
    <name type="scientific">Halothermothrix orenii (strain H 168 / OCM 544 / DSM 9562)</name>
    <dbReference type="NCBI Taxonomy" id="373903"/>
    <lineage>
        <taxon>Bacteria</taxon>
        <taxon>Bacillati</taxon>
        <taxon>Bacillota</taxon>
        <taxon>Clostridia</taxon>
        <taxon>Halanaerobiales</taxon>
        <taxon>Halothermotrichaceae</taxon>
        <taxon>Halothermothrix</taxon>
    </lineage>
</organism>
<evidence type="ECO:0000313" key="10">
    <source>
        <dbReference type="Proteomes" id="UP000000719"/>
    </source>
</evidence>
<dbReference type="SUPFAM" id="SSF51182">
    <property type="entry name" value="RmlC-like cupins"/>
    <property type="match status" value="1"/>
</dbReference>
<name>B8D0G2_HALOH</name>
<dbReference type="InterPro" id="IPR049071">
    <property type="entry name" value="MPI_cupin_dom"/>
</dbReference>
<feature type="binding site" evidence="5">
    <location>
        <position position="120"/>
    </location>
    <ligand>
        <name>Zn(2+)</name>
        <dbReference type="ChEBI" id="CHEBI:29105"/>
    </ligand>
</feature>
<evidence type="ECO:0000256" key="6">
    <source>
        <dbReference type="PIRSR" id="PIRSR036894-2"/>
    </source>
</evidence>
<dbReference type="InterPro" id="IPR014628">
    <property type="entry name" value="Man6P_isomerase_Firm_short"/>
</dbReference>
<evidence type="ECO:0000256" key="5">
    <source>
        <dbReference type="PIRSR" id="PIRSR036894-1"/>
    </source>
</evidence>
<evidence type="ECO:0000256" key="3">
    <source>
        <dbReference type="ARBA" id="ARBA00029741"/>
    </source>
</evidence>
<dbReference type="STRING" id="373903.Hore_21530"/>
<feature type="binding site" evidence="5">
    <location>
        <position position="178"/>
    </location>
    <ligand>
        <name>Zn(2+)</name>
        <dbReference type="ChEBI" id="CHEBI:29105"/>
    </ligand>
</feature>
<dbReference type="GO" id="GO:0005975">
    <property type="term" value="P:carbohydrate metabolic process"/>
    <property type="evidence" value="ECO:0007669"/>
    <property type="project" value="InterPro"/>
</dbReference>
<keyword evidence="2 5" id="KW-0862">Zinc</keyword>
<evidence type="ECO:0000313" key="9">
    <source>
        <dbReference type="EMBL" id="ACL70898.1"/>
    </source>
</evidence>
<dbReference type="RefSeq" id="WP_015923867.1">
    <property type="nucleotide sequence ID" value="NC_011899.1"/>
</dbReference>
<dbReference type="Gene3D" id="2.60.120.10">
    <property type="entry name" value="Jelly Rolls"/>
    <property type="match status" value="2"/>
</dbReference>
<evidence type="ECO:0000256" key="2">
    <source>
        <dbReference type="ARBA" id="ARBA00022833"/>
    </source>
</evidence>
<dbReference type="PANTHER" id="PTHR42742:SF3">
    <property type="entry name" value="FRUCTOKINASE"/>
    <property type="match status" value="1"/>
</dbReference>
<dbReference type="PANTHER" id="PTHR42742">
    <property type="entry name" value="TRANSCRIPTIONAL REPRESSOR MPRA"/>
    <property type="match status" value="1"/>
</dbReference>
<feature type="domain" description="Phosphomannose isomerase type I catalytic" evidence="7">
    <location>
        <begin position="7"/>
        <end position="112"/>
    </location>
</feature>
<keyword evidence="9" id="KW-0413">Isomerase</keyword>
<dbReference type="Pfam" id="PF21621">
    <property type="entry name" value="MPI_cupin_dom"/>
    <property type="match status" value="1"/>
</dbReference>
<protein>
    <recommendedName>
        <fullName evidence="3">Phosphohexomutase</fullName>
    </recommendedName>
    <alternativeName>
        <fullName evidence="4">Phosphomannose isomerase</fullName>
    </alternativeName>
</protein>
<dbReference type="InterPro" id="IPR011051">
    <property type="entry name" value="RmlC_Cupin_sf"/>
</dbReference>
<dbReference type="InterPro" id="IPR051804">
    <property type="entry name" value="Carb_Metab_Reg_Kinase/Isom"/>
</dbReference>
<keyword evidence="1 5" id="KW-0479">Metal-binding</keyword>
<reference evidence="9 10" key="1">
    <citation type="journal article" date="2009" name="PLoS ONE">
        <title>Genome analysis of the anaerobic thermohalophilic bacterium Halothermothrix orenii.</title>
        <authorList>
            <person name="Mavromatis K."/>
            <person name="Ivanova N."/>
            <person name="Anderson I."/>
            <person name="Lykidis A."/>
            <person name="Hooper S.D."/>
            <person name="Sun H."/>
            <person name="Kunin V."/>
            <person name="Lapidus A."/>
            <person name="Hugenholtz P."/>
            <person name="Patel B."/>
            <person name="Kyrpides N.C."/>
        </authorList>
    </citation>
    <scope>NUCLEOTIDE SEQUENCE [LARGE SCALE GENOMIC DNA]</scope>
    <source>
        <strain evidence="10">H 168 / OCM 544 / DSM 9562</strain>
    </source>
</reference>
<evidence type="ECO:0000259" key="7">
    <source>
        <dbReference type="Pfam" id="PF20511"/>
    </source>
</evidence>
<dbReference type="KEGG" id="hor:Hore_21530"/>
<dbReference type="eggNOG" id="COG1482">
    <property type="taxonomic scope" value="Bacteria"/>
</dbReference>
<dbReference type="HOGENOM" id="CLU_020529_0_1_9"/>
<dbReference type="PIRSF" id="PIRSF036894">
    <property type="entry name" value="PMI_Firm_short"/>
    <property type="match status" value="1"/>
</dbReference>
<dbReference type="InterPro" id="IPR014710">
    <property type="entry name" value="RmlC-like_jellyroll"/>
</dbReference>
<keyword evidence="10" id="KW-1185">Reference proteome</keyword>
<gene>
    <name evidence="9" type="ordered locus">Hore_21530</name>
</gene>
<accession>B8D0G2</accession>
<feature type="binding site" evidence="5">
    <location>
        <position position="103"/>
    </location>
    <ligand>
        <name>Zn(2+)</name>
        <dbReference type="ChEBI" id="CHEBI:29105"/>
    </ligand>
</feature>
<dbReference type="EMBL" id="CP001098">
    <property type="protein sequence ID" value="ACL70898.1"/>
    <property type="molecule type" value="Genomic_DNA"/>
</dbReference>
<feature type="active site" evidence="6">
    <location>
        <position position="198"/>
    </location>
</feature>
<dbReference type="InterPro" id="IPR046457">
    <property type="entry name" value="PMI_typeI_cat"/>
</dbReference>
<dbReference type="AlphaFoldDB" id="B8D0G2"/>
<feature type="domain" description="Mannose-6-phosphate isomerase cupin" evidence="8">
    <location>
        <begin position="247"/>
        <end position="321"/>
    </location>
</feature>
<dbReference type="Proteomes" id="UP000000719">
    <property type="component" value="Chromosome"/>
</dbReference>
<evidence type="ECO:0000256" key="1">
    <source>
        <dbReference type="ARBA" id="ARBA00022723"/>
    </source>
</evidence>
<comment type="cofactor">
    <cofactor evidence="5">
        <name>Zn(2+)</name>
        <dbReference type="ChEBI" id="CHEBI:29105"/>
    </cofactor>
    <text evidence="5">Binds 1 zinc ion per subunit.</text>
</comment>
<dbReference type="GO" id="GO:0008270">
    <property type="term" value="F:zinc ion binding"/>
    <property type="evidence" value="ECO:0007669"/>
    <property type="project" value="InterPro"/>
</dbReference>
<evidence type="ECO:0000259" key="8">
    <source>
        <dbReference type="Pfam" id="PF21621"/>
    </source>
</evidence>
<proteinExistence type="predicted"/>
<sequence length="353" mass="40061">MELYPLKFKPVYKSKIWGGRKLKDVFNRDLPDQNIGESWEVAAHPNGTSIVANGSLKGQSLPDIINTYGDKITGEKLVDICQERFPLLIKLLDAEKKLSVQVHPDNDYAHRVENDSGKTEMWYIIDARPGARLVYGLKPGTTKEQLAKAIKRGEIEKYLNRVPVKKGDVFFMPSGTIHAIEEGILLAEIQQNSDTTYRVYDWDRVGQDGNPRPLHIEKALDVINFKTDSSLVNYKPLSVNTDQYRRDFLAACPYFVTEYIEVKDEIDFIINKFIVLMCLKGTGEIHYNNRKTRIAAGETLLIPAALEKIKIRGNVNFIKTFIPSSKSNVINELAELGFDEDKIKTIPGLTSWK</sequence>
<evidence type="ECO:0000256" key="4">
    <source>
        <dbReference type="ARBA" id="ARBA00030762"/>
    </source>
</evidence>
<dbReference type="GO" id="GO:0004476">
    <property type="term" value="F:mannose-6-phosphate isomerase activity"/>
    <property type="evidence" value="ECO:0007669"/>
    <property type="project" value="InterPro"/>
</dbReference>
<dbReference type="CDD" id="cd07010">
    <property type="entry name" value="cupin_PMI_type_I_N_bac"/>
    <property type="match status" value="1"/>
</dbReference>
<dbReference type="Pfam" id="PF20511">
    <property type="entry name" value="PMI_typeI_cat"/>
    <property type="match status" value="1"/>
</dbReference>